<dbReference type="AlphaFoldDB" id="A0A6L9EB91"/>
<dbReference type="NCBIfam" id="TIGR01484">
    <property type="entry name" value="HAD-SF-IIB"/>
    <property type="match status" value="1"/>
</dbReference>
<dbReference type="Pfam" id="PF08282">
    <property type="entry name" value="Hydrolase_3"/>
    <property type="match status" value="1"/>
</dbReference>
<evidence type="ECO:0000313" key="2">
    <source>
        <dbReference type="Proteomes" id="UP000475249"/>
    </source>
</evidence>
<proteinExistence type="predicted"/>
<dbReference type="Proteomes" id="UP000475249">
    <property type="component" value="Unassembled WGS sequence"/>
</dbReference>
<dbReference type="InterPro" id="IPR023214">
    <property type="entry name" value="HAD_sf"/>
</dbReference>
<evidence type="ECO:0000313" key="1">
    <source>
        <dbReference type="EMBL" id="NAS11980.1"/>
    </source>
</evidence>
<dbReference type="EMBL" id="WXYO01000003">
    <property type="protein sequence ID" value="NAS11980.1"/>
    <property type="molecule type" value="Genomic_DNA"/>
</dbReference>
<dbReference type="SFLD" id="SFLDG01140">
    <property type="entry name" value="C2.B:_Phosphomannomutase_and_P"/>
    <property type="match status" value="1"/>
</dbReference>
<dbReference type="InterPro" id="IPR006379">
    <property type="entry name" value="HAD-SF_hydro_IIB"/>
</dbReference>
<dbReference type="GO" id="GO:0016791">
    <property type="term" value="F:phosphatase activity"/>
    <property type="evidence" value="ECO:0007669"/>
    <property type="project" value="UniProtKB-ARBA"/>
</dbReference>
<dbReference type="InterPro" id="IPR000150">
    <property type="entry name" value="Cof"/>
</dbReference>
<comment type="caution">
    <text evidence="1">The sequence shown here is derived from an EMBL/GenBank/DDBJ whole genome shotgun (WGS) entry which is preliminary data.</text>
</comment>
<dbReference type="PANTHER" id="PTHR10000:SF53">
    <property type="entry name" value="5-AMINO-6-(5-PHOSPHO-D-RIBITYLAMINO)URACIL PHOSPHATASE YBJI-RELATED"/>
    <property type="match status" value="1"/>
</dbReference>
<dbReference type="GO" id="GO:0000287">
    <property type="term" value="F:magnesium ion binding"/>
    <property type="evidence" value="ECO:0007669"/>
    <property type="project" value="TreeGrafter"/>
</dbReference>
<dbReference type="InterPro" id="IPR036412">
    <property type="entry name" value="HAD-like_sf"/>
</dbReference>
<dbReference type="NCBIfam" id="TIGR00099">
    <property type="entry name" value="Cof-subfamily"/>
    <property type="match status" value="1"/>
</dbReference>
<organism evidence="1 2">
    <name type="scientific">Poritiphilus flavus</name>
    <dbReference type="NCBI Taxonomy" id="2697053"/>
    <lineage>
        <taxon>Bacteria</taxon>
        <taxon>Pseudomonadati</taxon>
        <taxon>Bacteroidota</taxon>
        <taxon>Flavobacteriia</taxon>
        <taxon>Flavobacteriales</taxon>
        <taxon>Flavobacteriaceae</taxon>
        <taxon>Poritiphilus</taxon>
    </lineage>
</organism>
<dbReference type="Gene3D" id="3.30.1240.10">
    <property type="match status" value="1"/>
</dbReference>
<keyword evidence="1" id="KW-0378">Hydrolase</keyword>
<name>A0A6L9EB91_9FLAO</name>
<accession>A0A6L9EB91</accession>
<dbReference type="CDD" id="cd07518">
    <property type="entry name" value="HAD_YbiV-Like"/>
    <property type="match status" value="1"/>
</dbReference>
<reference evidence="1 2" key="1">
    <citation type="submission" date="2020-01" db="EMBL/GenBank/DDBJ databases">
        <title>Bacteria diversity of Porities sp.</title>
        <authorList>
            <person name="Wang G."/>
        </authorList>
    </citation>
    <scope>NUCLEOTIDE SEQUENCE [LARGE SCALE GENOMIC DNA]</scope>
    <source>
        <strain evidence="1 2">R33</strain>
    </source>
</reference>
<gene>
    <name evidence="1" type="ORF">GTQ38_08215</name>
</gene>
<sequence length="267" mass="30353">MDLSSVKMVVTDMDGTLLNSRHEVSPRFFELFDVLRQKGILFAAASGRQYNSIIDKLYPIKDELIVIAENGGFAMQNSHEIVSTPLDFGIRGEILDLLEPLENTHPVLCAKDNAYLKNSSVDFLEKLKEYYTEYQMLEDLKEFEGEVMKIAVYHGESSERYIYPAVRHLEGDLKVKVSGANWVDLSHKNAHKGFALEKIQKQYGISSKETMVFGDYNNDLEMLALADYSFAMANAHPNVLKAARYRTHSNDDFGVERILEQLIEDLG</sequence>
<protein>
    <submittedName>
        <fullName evidence="1">Cof-type HAD-IIB family hydrolase</fullName>
    </submittedName>
</protein>
<dbReference type="GO" id="GO:0005829">
    <property type="term" value="C:cytosol"/>
    <property type="evidence" value="ECO:0007669"/>
    <property type="project" value="TreeGrafter"/>
</dbReference>
<keyword evidence="2" id="KW-1185">Reference proteome</keyword>
<dbReference type="PANTHER" id="PTHR10000">
    <property type="entry name" value="PHOSPHOSERINE PHOSPHATASE"/>
    <property type="match status" value="1"/>
</dbReference>
<dbReference type="RefSeq" id="WP_161435012.1">
    <property type="nucleotide sequence ID" value="NZ_WXYO01000003.1"/>
</dbReference>
<dbReference type="SFLD" id="SFLDS00003">
    <property type="entry name" value="Haloacid_Dehalogenase"/>
    <property type="match status" value="1"/>
</dbReference>
<dbReference type="SUPFAM" id="SSF56784">
    <property type="entry name" value="HAD-like"/>
    <property type="match status" value="1"/>
</dbReference>
<dbReference type="Gene3D" id="3.40.50.1000">
    <property type="entry name" value="HAD superfamily/HAD-like"/>
    <property type="match status" value="1"/>
</dbReference>